<organism evidence="1 2">
    <name type="scientific">Cellulophaga tyrosinoxydans</name>
    <dbReference type="NCBI Taxonomy" id="504486"/>
    <lineage>
        <taxon>Bacteria</taxon>
        <taxon>Pseudomonadati</taxon>
        <taxon>Bacteroidota</taxon>
        <taxon>Flavobacteriia</taxon>
        <taxon>Flavobacteriales</taxon>
        <taxon>Flavobacteriaceae</taxon>
        <taxon>Cellulophaga</taxon>
    </lineage>
</organism>
<reference evidence="1 2" key="1">
    <citation type="submission" date="2017-04" db="EMBL/GenBank/DDBJ databases">
        <authorList>
            <person name="Afonso C.L."/>
            <person name="Miller P.J."/>
            <person name="Scott M.A."/>
            <person name="Spackman E."/>
            <person name="Goraichik I."/>
            <person name="Dimitrov K.M."/>
            <person name="Suarez D.L."/>
            <person name="Swayne D.E."/>
        </authorList>
    </citation>
    <scope>NUCLEOTIDE SEQUENCE [LARGE SCALE GENOMIC DNA]</scope>
    <source>
        <strain evidence="1 2">DSM 21164</strain>
    </source>
</reference>
<evidence type="ECO:0000313" key="2">
    <source>
        <dbReference type="Proteomes" id="UP000192360"/>
    </source>
</evidence>
<name>A0A1W1YEK0_9FLAO</name>
<keyword evidence="2" id="KW-1185">Reference proteome</keyword>
<evidence type="ECO:0000313" key="1">
    <source>
        <dbReference type="EMBL" id="SMC34572.1"/>
    </source>
</evidence>
<dbReference type="Proteomes" id="UP000192360">
    <property type="component" value="Unassembled WGS sequence"/>
</dbReference>
<sequence>MLKVYQKMRMISILISKFAVIDKIQHRCFQKILRDGTPF</sequence>
<accession>A0A1W1YEK0</accession>
<dbReference type="EMBL" id="FWXO01000001">
    <property type="protein sequence ID" value="SMC34572.1"/>
    <property type="molecule type" value="Genomic_DNA"/>
</dbReference>
<proteinExistence type="predicted"/>
<dbReference type="AlphaFoldDB" id="A0A1W1YEK0"/>
<protein>
    <submittedName>
        <fullName evidence="1">Uncharacterized protein</fullName>
    </submittedName>
</protein>
<gene>
    <name evidence="1" type="ORF">SAMN05660703_0341</name>
</gene>